<accession>A0A7W7YBI7</accession>
<dbReference type="Proteomes" id="UP000590740">
    <property type="component" value="Unassembled WGS sequence"/>
</dbReference>
<sequence length="204" mass="21905">MPAEPMAMNYQIVAGIQALLGVPDDATWSPTDQEALIKASAAVKKKIQKILGVTVDGWWGVQSQNALNALVSACEACTTAWVKGKASTFADPVDVARFKACKQTGKSDIACSRVGDNGIGQFGDVTAQTLTPFVAVHADYMISRWGSVHAAARRPVLVRIKGKTQEIKVGDRISERGRIDLNPAACLLYGIKPPALVDAEWRWA</sequence>
<protein>
    <submittedName>
        <fullName evidence="1">Uncharacterized protein</fullName>
    </submittedName>
</protein>
<comment type="caution">
    <text evidence="1">The sequence shown here is derived from an EMBL/GenBank/DDBJ whole genome shotgun (WGS) entry which is preliminary data.</text>
</comment>
<dbReference type="EMBL" id="JACHIG010000005">
    <property type="protein sequence ID" value="MBB5033157.1"/>
    <property type="molecule type" value="Genomic_DNA"/>
</dbReference>
<keyword evidence="2" id="KW-1185">Reference proteome</keyword>
<gene>
    <name evidence="1" type="ORF">HNQ65_002740</name>
</gene>
<organism evidence="1 2">
    <name type="scientific">Prosthecobacter vanneervenii</name>
    <dbReference type="NCBI Taxonomy" id="48466"/>
    <lineage>
        <taxon>Bacteria</taxon>
        <taxon>Pseudomonadati</taxon>
        <taxon>Verrucomicrobiota</taxon>
        <taxon>Verrucomicrobiia</taxon>
        <taxon>Verrucomicrobiales</taxon>
        <taxon>Verrucomicrobiaceae</taxon>
        <taxon>Prosthecobacter</taxon>
    </lineage>
</organism>
<proteinExistence type="predicted"/>
<reference evidence="1 2" key="1">
    <citation type="submission" date="2020-08" db="EMBL/GenBank/DDBJ databases">
        <title>Genomic Encyclopedia of Type Strains, Phase IV (KMG-IV): sequencing the most valuable type-strain genomes for metagenomic binning, comparative biology and taxonomic classification.</title>
        <authorList>
            <person name="Goeker M."/>
        </authorList>
    </citation>
    <scope>NUCLEOTIDE SEQUENCE [LARGE SCALE GENOMIC DNA]</scope>
    <source>
        <strain evidence="1 2">DSM 12252</strain>
    </source>
</reference>
<evidence type="ECO:0000313" key="1">
    <source>
        <dbReference type="EMBL" id="MBB5033157.1"/>
    </source>
</evidence>
<evidence type="ECO:0000313" key="2">
    <source>
        <dbReference type="Proteomes" id="UP000590740"/>
    </source>
</evidence>
<dbReference type="AlphaFoldDB" id="A0A7W7YBI7"/>
<dbReference type="RefSeq" id="WP_184340070.1">
    <property type="nucleotide sequence ID" value="NZ_JACHIG010000005.1"/>
</dbReference>
<name>A0A7W7YBI7_9BACT</name>